<reference evidence="1 2" key="1">
    <citation type="journal article" date="2015" name="Nature">
        <title>rRNA introns, odd ribosomes, and small enigmatic genomes across a large radiation of phyla.</title>
        <authorList>
            <person name="Brown C.T."/>
            <person name="Hug L.A."/>
            <person name="Thomas B.C."/>
            <person name="Sharon I."/>
            <person name="Castelle C.J."/>
            <person name="Singh A."/>
            <person name="Wilkins M.J."/>
            <person name="Williams K.H."/>
            <person name="Banfield J.F."/>
        </authorList>
    </citation>
    <scope>NUCLEOTIDE SEQUENCE [LARGE SCALE GENOMIC DNA]</scope>
</reference>
<name>A0A0G1NH16_9BACT</name>
<proteinExistence type="predicted"/>
<accession>A0A0G1NH16</accession>
<dbReference type="EMBL" id="LCLS01000047">
    <property type="protein sequence ID" value="KKU19859.1"/>
    <property type="molecule type" value="Genomic_DNA"/>
</dbReference>
<evidence type="ECO:0000313" key="2">
    <source>
        <dbReference type="Proteomes" id="UP000034107"/>
    </source>
</evidence>
<dbReference type="AlphaFoldDB" id="A0A0G1NH16"/>
<sequence>MPNKVVGSMSDWSGVLKDLFRQIDDGSITLETIKAVVGHCGPDKIADLLVDWTIFWSKRGFAIGDISVPEKRPGFDRLLVIPQGLTIEQVFGICQKLFKVWRYTNQDLDEAIPTNDRTSTNGSYAIWVRDRVEADEEFKNQSANTLKAVGHTGITVLERLIYEAKYFDETGKHLDITNITLCAGSRVSDGDVPGVSWDGGYTRLFLSWCFPGYARGSLRSRAVVA</sequence>
<dbReference type="Proteomes" id="UP000034107">
    <property type="component" value="Unassembled WGS sequence"/>
</dbReference>
<gene>
    <name evidence="1" type="ORF">UX31_C0047G0005</name>
</gene>
<organism evidence="1 2">
    <name type="scientific">Candidatus Nomurabacteria bacterium GW2011_GWA1_46_11</name>
    <dbReference type="NCBI Taxonomy" id="1618732"/>
    <lineage>
        <taxon>Bacteria</taxon>
        <taxon>Candidatus Nomuraibacteriota</taxon>
    </lineage>
</organism>
<protein>
    <submittedName>
        <fullName evidence="1">Uncharacterized protein</fullName>
    </submittedName>
</protein>
<comment type="caution">
    <text evidence="1">The sequence shown here is derived from an EMBL/GenBank/DDBJ whole genome shotgun (WGS) entry which is preliminary data.</text>
</comment>
<evidence type="ECO:0000313" key="1">
    <source>
        <dbReference type="EMBL" id="KKU19859.1"/>
    </source>
</evidence>